<dbReference type="Gene3D" id="1.20.1250.20">
    <property type="entry name" value="MFS general substrate transporter like domains"/>
    <property type="match status" value="1"/>
</dbReference>
<reference evidence="7" key="1">
    <citation type="submission" date="2023-11" db="EMBL/GenBank/DDBJ databases">
        <authorList>
            <person name="Alioto T."/>
            <person name="Alioto T."/>
            <person name="Gomez Garrido J."/>
        </authorList>
    </citation>
    <scope>NUCLEOTIDE SEQUENCE</scope>
</reference>
<sequence length="464" mass="51991">MSHDPKYTSTSLEPSSGQKFSDFPAAQIQRMADERSKWVEATEGYELDAKQLHVDDDTQVKTADDDHNVLIPQPSEDPNDPLNWSSRKKNTVLAVVSFLASLPDFGSSLGAVTLIPQSLILNGFFAICAQAGGLMWIKDMFFFHEHPRKINWWSGAIILSPYLGPFTAAFVIWRLNWTWCYWIYSILNAIGLVLIPLLDETYYDRNLPANEQPAWKSRVWRLLGVERHPQGTFLRSISRPAIAITKVPVLLVVVYYFVNFAWIIGVNATISTWLTTFYGFNSKNLGFFYFFGITGSILGEASGHWIHDLVGSFYAKRHQGHIDAEARLIICHLAGIFMAVGILVLGFALQYRWHWAYAAVFGGMQVVGIMIATTAINAYLLDSYPEGSGEVGAWIVVGRTWGGFMATYVEINWVLSAGPAKALGIQAAITVAAMLIPAFLQMYGKEIRQRQGPMRFLEVRRSVS</sequence>
<feature type="transmembrane region" description="Helical" evidence="6">
    <location>
        <begin position="249"/>
        <end position="274"/>
    </location>
</feature>
<gene>
    <name evidence="7" type="ORF">LECACI_7A000725</name>
</gene>
<evidence type="ECO:0000256" key="5">
    <source>
        <dbReference type="SAM" id="MobiDB-lite"/>
    </source>
</evidence>
<name>A0AAI8W2L2_9PEZI</name>
<comment type="subcellular location">
    <subcellularLocation>
        <location evidence="1">Membrane</location>
        <topology evidence="1">Multi-pass membrane protein</topology>
    </subcellularLocation>
</comment>
<accession>A0AAI8W2L2</accession>
<feature type="transmembrane region" description="Helical" evidence="6">
    <location>
        <begin position="423"/>
        <end position="444"/>
    </location>
</feature>
<dbReference type="GO" id="GO:0022857">
    <property type="term" value="F:transmembrane transporter activity"/>
    <property type="evidence" value="ECO:0007669"/>
    <property type="project" value="InterPro"/>
</dbReference>
<dbReference type="InterPro" id="IPR036259">
    <property type="entry name" value="MFS_trans_sf"/>
</dbReference>
<evidence type="ECO:0000313" key="7">
    <source>
        <dbReference type="EMBL" id="CAK3792381.1"/>
    </source>
</evidence>
<feature type="transmembrane region" description="Helical" evidence="6">
    <location>
        <begin position="150"/>
        <end position="175"/>
    </location>
</feature>
<dbReference type="InterPro" id="IPR011701">
    <property type="entry name" value="MFS"/>
</dbReference>
<keyword evidence="3 6" id="KW-1133">Transmembrane helix</keyword>
<dbReference type="GO" id="GO:0005886">
    <property type="term" value="C:plasma membrane"/>
    <property type="evidence" value="ECO:0007669"/>
    <property type="project" value="TreeGrafter"/>
</dbReference>
<keyword evidence="2 6" id="KW-0812">Transmembrane</keyword>
<dbReference type="SUPFAM" id="SSF103473">
    <property type="entry name" value="MFS general substrate transporter"/>
    <property type="match status" value="1"/>
</dbReference>
<evidence type="ECO:0000256" key="2">
    <source>
        <dbReference type="ARBA" id="ARBA00022692"/>
    </source>
</evidence>
<feature type="transmembrane region" description="Helical" evidence="6">
    <location>
        <begin position="286"/>
        <end position="307"/>
    </location>
</feature>
<evidence type="ECO:0000256" key="6">
    <source>
        <dbReference type="SAM" id="Phobius"/>
    </source>
</evidence>
<feature type="transmembrane region" description="Helical" evidence="6">
    <location>
        <begin position="181"/>
        <end position="198"/>
    </location>
</feature>
<feature type="compositionally biased region" description="Polar residues" evidence="5">
    <location>
        <begin position="7"/>
        <end position="19"/>
    </location>
</feature>
<dbReference type="Pfam" id="PF07690">
    <property type="entry name" value="MFS_1"/>
    <property type="match status" value="1"/>
</dbReference>
<proteinExistence type="predicted"/>
<keyword evidence="8" id="KW-1185">Reference proteome</keyword>
<protein>
    <submittedName>
        <fullName evidence="7">MFS transporter</fullName>
    </submittedName>
</protein>
<feature type="region of interest" description="Disordered" evidence="5">
    <location>
        <begin position="1"/>
        <end position="25"/>
    </location>
</feature>
<evidence type="ECO:0000256" key="1">
    <source>
        <dbReference type="ARBA" id="ARBA00004141"/>
    </source>
</evidence>
<dbReference type="PANTHER" id="PTHR23502">
    <property type="entry name" value="MAJOR FACILITATOR SUPERFAMILY"/>
    <property type="match status" value="1"/>
</dbReference>
<feature type="transmembrane region" description="Helical" evidence="6">
    <location>
        <begin position="328"/>
        <end position="349"/>
    </location>
</feature>
<evidence type="ECO:0000313" key="8">
    <source>
        <dbReference type="Proteomes" id="UP001296104"/>
    </source>
</evidence>
<evidence type="ECO:0000256" key="4">
    <source>
        <dbReference type="ARBA" id="ARBA00023136"/>
    </source>
</evidence>
<comment type="caution">
    <text evidence="7">The sequence shown here is derived from an EMBL/GenBank/DDBJ whole genome shotgun (WGS) entry which is preliminary data.</text>
</comment>
<organism evidence="7 8">
    <name type="scientific">Lecanosticta acicola</name>
    <dbReference type="NCBI Taxonomy" id="111012"/>
    <lineage>
        <taxon>Eukaryota</taxon>
        <taxon>Fungi</taxon>
        <taxon>Dikarya</taxon>
        <taxon>Ascomycota</taxon>
        <taxon>Pezizomycotina</taxon>
        <taxon>Dothideomycetes</taxon>
        <taxon>Dothideomycetidae</taxon>
        <taxon>Mycosphaerellales</taxon>
        <taxon>Mycosphaerellaceae</taxon>
        <taxon>Lecanosticta</taxon>
    </lineage>
</organism>
<dbReference type="EMBL" id="CAVMBE010000002">
    <property type="protein sequence ID" value="CAK3792381.1"/>
    <property type="molecule type" value="Genomic_DNA"/>
</dbReference>
<dbReference type="AlphaFoldDB" id="A0AAI8W2L2"/>
<dbReference type="Proteomes" id="UP001296104">
    <property type="component" value="Unassembled WGS sequence"/>
</dbReference>
<dbReference type="PANTHER" id="PTHR23502:SF187">
    <property type="entry name" value="TRANSPORTER, PUTATIVE (AFU_ORTHOLOGUE AFUA_2G17840)-RELATED"/>
    <property type="match status" value="1"/>
</dbReference>
<evidence type="ECO:0000256" key="3">
    <source>
        <dbReference type="ARBA" id="ARBA00022989"/>
    </source>
</evidence>
<feature type="transmembrane region" description="Helical" evidence="6">
    <location>
        <begin position="355"/>
        <end position="379"/>
    </location>
</feature>
<feature type="transmembrane region" description="Helical" evidence="6">
    <location>
        <begin position="92"/>
        <end position="113"/>
    </location>
</feature>
<keyword evidence="4 6" id="KW-0472">Membrane</keyword>